<accession>A0ABQ0DUX7</accession>
<reference evidence="2 3" key="1">
    <citation type="journal article" date="2019" name="PLoS Negl. Trop. Dis.">
        <title>Whole genome sequencing of Entamoeba nuttalli reveals mammalian host-related molecular signatures and a novel octapeptide-repeat surface protein.</title>
        <authorList>
            <person name="Tanaka M."/>
            <person name="Makiuchi T."/>
            <person name="Komiyama T."/>
            <person name="Shiina T."/>
            <person name="Osaki K."/>
            <person name="Tachibana H."/>
        </authorList>
    </citation>
    <scope>NUCLEOTIDE SEQUENCE [LARGE SCALE GENOMIC DNA]</scope>
    <source>
        <strain evidence="2 3">P19-061405</strain>
    </source>
</reference>
<keyword evidence="1" id="KW-0472">Membrane</keyword>
<dbReference type="Proteomes" id="UP001628156">
    <property type="component" value="Unassembled WGS sequence"/>
</dbReference>
<keyword evidence="1" id="KW-1133">Transmembrane helix</keyword>
<evidence type="ECO:0000313" key="2">
    <source>
        <dbReference type="EMBL" id="GAB1226578.1"/>
    </source>
</evidence>
<gene>
    <name evidence="2" type="ORF">ENUP19_0298G0032</name>
</gene>
<comment type="caution">
    <text evidence="2">The sequence shown here is derived from an EMBL/GenBank/DDBJ whole genome shotgun (WGS) entry which is preliminary data.</text>
</comment>
<keyword evidence="3" id="KW-1185">Reference proteome</keyword>
<feature type="transmembrane region" description="Helical" evidence="1">
    <location>
        <begin position="123"/>
        <end position="142"/>
    </location>
</feature>
<feature type="transmembrane region" description="Helical" evidence="1">
    <location>
        <begin position="76"/>
        <end position="97"/>
    </location>
</feature>
<feature type="transmembrane region" description="Helical" evidence="1">
    <location>
        <begin position="154"/>
        <end position="173"/>
    </location>
</feature>
<evidence type="ECO:0000313" key="3">
    <source>
        <dbReference type="Proteomes" id="UP001628156"/>
    </source>
</evidence>
<name>A0ABQ0DUX7_9EUKA</name>
<feature type="transmembrane region" description="Helical" evidence="1">
    <location>
        <begin position="34"/>
        <end position="56"/>
    </location>
</feature>
<keyword evidence="1" id="KW-0812">Transmembrane</keyword>
<evidence type="ECO:0000256" key="1">
    <source>
        <dbReference type="SAM" id="Phobius"/>
    </source>
</evidence>
<protein>
    <submittedName>
        <fullName evidence="2">Uncharacterized protein</fullName>
    </submittedName>
</protein>
<organism evidence="2 3">
    <name type="scientific">Entamoeba nuttalli</name>
    <dbReference type="NCBI Taxonomy" id="412467"/>
    <lineage>
        <taxon>Eukaryota</taxon>
        <taxon>Amoebozoa</taxon>
        <taxon>Evosea</taxon>
        <taxon>Archamoebae</taxon>
        <taxon>Mastigamoebida</taxon>
        <taxon>Entamoebidae</taxon>
        <taxon>Entamoeba</taxon>
    </lineage>
</organism>
<sequence>MFNDNNKILDEINYQMVSPSPNRIFNILQNYKKIFIHIIVHHIIQIIALLICIILISTNFSITEHPLGIKILISEMVFSVIALFIYICYLPLLFIAFRTHPLFIADPNGKPFFAKIANLVHRFYSLTLGINVILSLLLSFSFNPTGSLNKRSDGIYSTLVCFLIFLGLSCGEIQNPLLFITRKIKSVEISFNELEVEEPLKGSSFADKISVFTLGYNFIGLQCYVKYHFDPNQPTIQPELYLSGWVKNF</sequence>
<proteinExistence type="predicted"/>
<dbReference type="EMBL" id="BAAFRS010000298">
    <property type="protein sequence ID" value="GAB1226578.1"/>
    <property type="molecule type" value="Genomic_DNA"/>
</dbReference>